<sequence length="222" mass="24466">MLVDMFHSICSTGRLPSSPPSSHDDDDDGELTTTTTTTITMTPIRGGTTRRHFHEFMLDVHGRIHRHRLVNDRGSDLIPPVAASIARETRLLCLDEMQITDIADAMIMRRLMTLLFDLGVVVAVPVVMGRSITSSKSNDSCATFDFDELCHRPLGAADYIALASRFDTIIVTNVPRLTGVEWSATGRVGVSLAQLSAVREVSFSFRRAESRLAEMASSSWGR</sequence>
<evidence type="ECO:0000256" key="3">
    <source>
        <dbReference type="SAM" id="MobiDB-lite"/>
    </source>
</evidence>
<dbReference type="Proteomes" id="UP001530315">
    <property type="component" value="Unassembled WGS sequence"/>
</dbReference>
<gene>
    <name evidence="4" type="ORF">ACHAW5_005829</name>
</gene>
<feature type="region of interest" description="Disordered" evidence="3">
    <location>
        <begin position="12"/>
        <end position="36"/>
    </location>
</feature>
<dbReference type="PANTHER" id="PTHR12169">
    <property type="entry name" value="ATPASE N2B"/>
    <property type="match status" value="1"/>
</dbReference>
<evidence type="ECO:0000256" key="1">
    <source>
        <dbReference type="ARBA" id="ARBA00022741"/>
    </source>
</evidence>
<reference evidence="4 5" key="1">
    <citation type="submission" date="2024-10" db="EMBL/GenBank/DDBJ databases">
        <title>Updated reference genomes for cyclostephanoid diatoms.</title>
        <authorList>
            <person name="Roberts W.R."/>
            <person name="Alverson A.J."/>
        </authorList>
    </citation>
    <scope>NUCLEOTIDE SEQUENCE [LARGE SCALE GENOMIC DNA]</scope>
    <source>
        <strain evidence="4 5">AJA276-08</strain>
    </source>
</reference>
<keyword evidence="5" id="KW-1185">Reference proteome</keyword>
<evidence type="ECO:0000256" key="2">
    <source>
        <dbReference type="ARBA" id="ARBA00022840"/>
    </source>
</evidence>
<dbReference type="AlphaFoldDB" id="A0ABD3QMT6"/>
<dbReference type="PANTHER" id="PTHR12169:SF6">
    <property type="entry name" value="AFG1-LIKE ATPASE"/>
    <property type="match status" value="1"/>
</dbReference>
<comment type="caution">
    <text evidence="4">The sequence shown here is derived from an EMBL/GenBank/DDBJ whole genome shotgun (WGS) entry which is preliminary data.</text>
</comment>
<name>A0ABD3QMT6_9STRA</name>
<keyword evidence="1" id="KW-0547">Nucleotide-binding</keyword>
<proteinExistence type="predicted"/>
<organism evidence="4 5">
    <name type="scientific">Stephanodiscus triporus</name>
    <dbReference type="NCBI Taxonomy" id="2934178"/>
    <lineage>
        <taxon>Eukaryota</taxon>
        <taxon>Sar</taxon>
        <taxon>Stramenopiles</taxon>
        <taxon>Ochrophyta</taxon>
        <taxon>Bacillariophyta</taxon>
        <taxon>Coscinodiscophyceae</taxon>
        <taxon>Thalassiosirophycidae</taxon>
        <taxon>Stephanodiscales</taxon>
        <taxon>Stephanodiscaceae</taxon>
        <taxon>Stephanodiscus</taxon>
    </lineage>
</organism>
<accession>A0ABD3QMT6</accession>
<dbReference type="GO" id="GO:0005524">
    <property type="term" value="F:ATP binding"/>
    <property type="evidence" value="ECO:0007669"/>
    <property type="project" value="UniProtKB-KW"/>
</dbReference>
<dbReference type="InterPro" id="IPR005654">
    <property type="entry name" value="ATPase_AFG1-like"/>
</dbReference>
<protein>
    <submittedName>
        <fullName evidence="4">Uncharacterized protein</fullName>
    </submittedName>
</protein>
<evidence type="ECO:0000313" key="5">
    <source>
        <dbReference type="Proteomes" id="UP001530315"/>
    </source>
</evidence>
<keyword evidence="2" id="KW-0067">ATP-binding</keyword>
<dbReference type="EMBL" id="JALLAZ020000175">
    <property type="protein sequence ID" value="KAL3801729.1"/>
    <property type="molecule type" value="Genomic_DNA"/>
</dbReference>
<evidence type="ECO:0000313" key="4">
    <source>
        <dbReference type="EMBL" id="KAL3801729.1"/>
    </source>
</evidence>
<dbReference type="Pfam" id="PF03969">
    <property type="entry name" value="AFG1_ATPase"/>
    <property type="match status" value="2"/>
</dbReference>